<evidence type="ECO:0000313" key="2">
    <source>
        <dbReference type="EMBL" id="KAG5376005.1"/>
    </source>
</evidence>
<dbReference type="EMBL" id="JADBGQ010000010">
    <property type="protein sequence ID" value="KAG5376005.1"/>
    <property type="molecule type" value="Genomic_DNA"/>
</dbReference>
<sequence>MNELYDSFDSEREHIHRSIKHSKNVDYSKVKRSHHHRSRKHDKYILIHHMMTITTDPDSVYASTRTRQTMSMVIDTVLVNVRELVGEHLSIYLEGIKATPLCKGPSLEMLGSRDEVKSV</sequence>
<keyword evidence="3" id="KW-1185">Reference proteome</keyword>
<comment type="caution">
    <text evidence="2">The sequence shown here is derived from an EMBL/GenBank/DDBJ whole genome shotgun (WGS) entry which is preliminary data.</text>
</comment>
<feature type="region of interest" description="Disordered" evidence="1">
    <location>
        <begin position="19"/>
        <end position="38"/>
    </location>
</feature>
<protein>
    <submittedName>
        <fullName evidence="2">Uncharacterized protein</fullName>
    </submittedName>
</protein>
<evidence type="ECO:0000313" key="3">
    <source>
        <dbReference type="Proteomes" id="UP000823674"/>
    </source>
</evidence>
<organism evidence="2 3">
    <name type="scientific">Brassica rapa subsp. trilocularis</name>
    <dbReference type="NCBI Taxonomy" id="1813537"/>
    <lineage>
        <taxon>Eukaryota</taxon>
        <taxon>Viridiplantae</taxon>
        <taxon>Streptophyta</taxon>
        <taxon>Embryophyta</taxon>
        <taxon>Tracheophyta</taxon>
        <taxon>Spermatophyta</taxon>
        <taxon>Magnoliopsida</taxon>
        <taxon>eudicotyledons</taxon>
        <taxon>Gunneridae</taxon>
        <taxon>Pentapetalae</taxon>
        <taxon>rosids</taxon>
        <taxon>malvids</taxon>
        <taxon>Brassicales</taxon>
        <taxon>Brassicaceae</taxon>
        <taxon>Brassiceae</taxon>
        <taxon>Brassica</taxon>
    </lineage>
</organism>
<reference evidence="2 3" key="1">
    <citation type="submission" date="2021-03" db="EMBL/GenBank/DDBJ databases">
        <authorList>
            <person name="King G.J."/>
            <person name="Bancroft I."/>
            <person name="Baten A."/>
            <person name="Bloomfield J."/>
            <person name="Borpatragohain P."/>
            <person name="He Z."/>
            <person name="Irish N."/>
            <person name="Irwin J."/>
            <person name="Liu K."/>
            <person name="Mauleon R.P."/>
            <person name="Moore J."/>
            <person name="Morris R."/>
            <person name="Ostergaard L."/>
            <person name="Wang B."/>
            <person name="Wells R."/>
        </authorList>
    </citation>
    <scope>NUCLEOTIDE SEQUENCE [LARGE SCALE GENOMIC DNA]</scope>
    <source>
        <strain evidence="2">R-o-18</strain>
        <tissue evidence="2">Leaf</tissue>
    </source>
</reference>
<accession>A0ABQ7KNA5</accession>
<proteinExistence type="predicted"/>
<evidence type="ECO:0000256" key="1">
    <source>
        <dbReference type="SAM" id="MobiDB-lite"/>
    </source>
</evidence>
<dbReference type="Proteomes" id="UP000823674">
    <property type="component" value="Chromosome A10"/>
</dbReference>
<gene>
    <name evidence="2" type="primary">A10p018150.1_BraROA</name>
    <name evidence="2" type="ORF">IGI04_040601</name>
</gene>
<name>A0ABQ7KNA5_BRACM</name>